<organism evidence="2 3">
    <name type="scientific">Tanacetum coccineum</name>
    <dbReference type="NCBI Taxonomy" id="301880"/>
    <lineage>
        <taxon>Eukaryota</taxon>
        <taxon>Viridiplantae</taxon>
        <taxon>Streptophyta</taxon>
        <taxon>Embryophyta</taxon>
        <taxon>Tracheophyta</taxon>
        <taxon>Spermatophyta</taxon>
        <taxon>Magnoliopsida</taxon>
        <taxon>eudicotyledons</taxon>
        <taxon>Gunneridae</taxon>
        <taxon>Pentapetalae</taxon>
        <taxon>asterids</taxon>
        <taxon>campanulids</taxon>
        <taxon>Asterales</taxon>
        <taxon>Asteraceae</taxon>
        <taxon>Asteroideae</taxon>
        <taxon>Anthemideae</taxon>
        <taxon>Anthemidinae</taxon>
        <taxon>Tanacetum</taxon>
    </lineage>
</organism>
<dbReference type="EMBL" id="BQNB010011176">
    <property type="protein sequence ID" value="GJS87168.1"/>
    <property type="molecule type" value="Genomic_DNA"/>
</dbReference>
<protein>
    <submittedName>
        <fullName evidence="2">Uncharacterized protein</fullName>
    </submittedName>
</protein>
<proteinExistence type="predicted"/>
<feature type="region of interest" description="Disordered" evidence="1">
    <location>
        <begin position="1"/>
        <end position="42"/>
    </location>
</feature>
<name>A0ABQ4ZE22_9ASTR</name>
<sequence>MTMPKRSEPFFQNSNIIKEHLSPPVSKEKQKGVSPTKPDPNLSRDDYSRYTWVHFLRSKDEAPKVIKTFLKRITVLLQSPCFNRRTKENHGDNEITFDELSAMAFEQSSSKPGFQSMTSGQISSGLDLTYASSTITTQKPAEGDLDLLFEAMYMIYGVQPSSAQELLRLSSSTSSSSDQRQLQQQQTQHRLNNCISQAIQSIQILHRS</sequence>
<evidence type="ECO:0000313" key="2">
    <source>
        <dbReference type="EMBL" id="GJS87168.1"/>
    </source>
</evidence>
<accession>A0ABQ4ZE22</accession>
<reference evidence="2" key="2">
    <citation type="submission" date="2022-01" db="EMBL/GenBank/DDBJ databases">
        <authorList>
            <person name="Yamashiro T."/>
            <person name="Shiraishi A."/>
            <person name="Satake H."/>
            <person name="Nakayama K."/>
        </authorList>
    </citation>
    <scope>NUCLEOTIDE SEQUENCE</scope>
</reference>
<feature type="compositionally biased region" description="Basic and acidic residues" evidence="1">
    <location>
        <begin position="17"/>
        <end position="31"/>
    </location>
</feature>
<reference evidence="2" key="1">
    <citation type="journal article" date="2022" name="Int. J. Mol. Sci.">
        <title>Draft Genome of Tanacetum Coccineum: Genomic Comparison of Closely Related Tanacetum-Family Plants.</title>
        <authorList>
            <person name="Yamashiro T."/>
            <person name="Shiraishi A."/>
            <person name="Nakayama K."/>
            <person name="Satake H."/>
        </authorList>
    </citation>
    <scope>NUCLEOTIDE SEQUENCE</scope>
</reference>
<evidence type="ECO:0000256" key="1">
    <source>
        <dbReference type="SAM" id="MobiDB-lite"/>
    </source>
</evidence>
<evidence type="ECO:0000313" key="3">
    <source>
        <dbReference type="Proteomes" id="UP001151760"/>
    </source>
</evidence>
<dbReference type="Proteomes" id="UP001151760">
    <property type="component" value="Unassembled WGS sequence"/>
</dbReference>
<gene>
    <name evidence="2" type="ORF">Tco_0769804</name>
</gene>
<comment type="caution">
    <text evidence="2">The sequence shown here is derived from an EMBL/GenBank/DDBJ whole genome shotgun (WGS) entry which is preliminary data.</text>
</comment>
<feature type="region of interest" description="Disordered" evidence="1">
    <location>
        <begin position="167"/>
        <end position="189"/>
    </location>
</feature>
<keyword evidence="3" id="KW-1185">Reference proteome</keyword>
<feature type="compositionally biased region" description="Low complexity" evidence="1">
    <location>
        <begin position="167"/>
        <end position="188"/>
    </location>
</feature>